<dbReference type="AlphaFoldDB" id="A0A315B1X7"/>
<comment type="caution">
    <text evidence="2">The sequence shown here is derived from an EMBL/GenBank/DDBJ whole genome shotgun (WGS) entry which is preliminary data.</text>
</comment>
<dbReference type="EMBL" id="PJQY01000036">
    <property type="protein sequence ID" value="PQQ20356.1"/>
    <property type="molecule type" value="Genomic_DNA"/>
</dbReference>
<feature type="compositionally biased region" description="Basic and acidic residues" evidence="1">
    <location>
        <begin position="14"/>
        <end position="28"/>
    </location>
</feature>
<feature type="region of interest" description="Disordered" evidence="1">
    <location>
        <begin position="86"/>
        <end position="126"/>
    </location>
</feature>
<dbReference type="Proteomes" id="UP000250321">
    <property type="component" value="Unassembled WGS sequence"/>
</dbReference>
<evidence type="ECO:0000313" key="3">
    <source>
        <dbReference type="Proteomes" id="UP000250321"/>
    </source>
</evidence>
<keyword evidence="3" id="KW-1185">Reference proteome</keyword>
<feature type="compositionally biased region" description="Polar residues" evidence="1">
    <location>
        <begin position="29"/>
        <end position="50"/>
    </location>
</feature>
<feature type="compositionally biased region" description="Low complexity" evidence="1">
    <location>
        <begin position="106"/>
        <end position="116"/>
    </location>
</feature>
<feature type="compositionally biased region" description="Acidic residues" evidence="1">
    <location>
        <begin position="117"/>
        <end position="126"/>
    </location>
</feature>
<feature type="region of interest" description="Disordered" evidence="1">
    <location>
        <begin position="1"/>
        <end position="71"/>
    </location>
</feature>
<proteinExistence type="predicted"/>
<organism evidence="2 3">
    <name type="scientific">Prunus yedoensis var. nudiflora</name>
    <dbReference type="NCBI Taxonomy" id="2094558"/>
    <lineage>
        <taxon>Eukaryota</taxon>
        <taxon>Viridiplantae</taxon>
        <taxon>Streptophyta</taxon>
        <taxon>Embryophyta</taxon>
        <taxon>Tracheophyta</taxon>
        <taxon>Spermatophyta</taxon>
        <taxon>Magnoliopsida</taxon>
        <taxon>eudicotyledons</taxon>
        <taxon>Gunneridae</taxon>
        <taxon>Pentapetalae</taxon>
        <taxon>rosids</taxon>
        <taxon>fabids</taxon>
        <taxon>Rosales</taxon>
        <taxon>Rosaceae</taxon>
        <taxon>Amygdaloideae</taxon>
        <taxon>Amygdaleae</taxon>
        <taxon>Prunus</taxon>
    </lineage>
</organism>
<accession>A0A315B1X7</accession>
<evidence type="ECO:0000256" key="1">
    <source>
        <dbReference type="SAM" id="MobiDB-lite"/>
    </source>
</evidence>
<protein>
    <submittedName>
        <fullName evidence="2">Uncharacterized protein</fullName>
    </submittedName>
</protein>
<sequence length="126" mass="13685">MSTGHLFLKPPIGDQKKQGSSEDSKASIDQENSNNSRMSSKTSATLQQENETSKRKTNKGRRGNDFSIVGNEIKANKSGKVGIFGFGNNTHIYKGHHQEKGKQVHSSSGETDSASSSEDDEEVLTN</sequence>
<name>A0A315B1X7_PRUYE</name>
<evidence type="ECO:0000313" key="2">
    <source>
        <dbReference type="EMBL" id="PQQ20356.1"/>
    </source>
</evidence>
<gene>
    <name evidence="2" type="ORF">Pyn_32637</name>
</gene>
<reference evidence="2 3" key="1">
    <citation type="submission" date="2018-02" db="EMBL/GenBank/DDBJ databases">
        <title>Draft genome of wild Prunus yedoensis var. nudiflora.</title>
        <authorList>
            <person name="Baek S."/>
            <person name="Kim J.-H."/>
            <person name="Choi K."/>
            <person name="Kim G.-B."/>
            <person name="Cho A."/>
            <person name="Jang H."/>
            <person name="Shin C.-H."/>
            <person name="Yu H.-J."/>
            <person name="Mun J.-H."/>
        </authorList>
    </citation>
    <scope>NUCLEOTIDE SEQUENCE [LARGE SCALE GENOMIC DNA]</scope>
    <source>
        <strain evidence="3">cv. Jeju island</strain>
        <tissue evidence="2">Leaf</tissue>
    </source>
</reference>